<dbReference type="CDD" id="cd05466">
    <property type="entry name" value="PBP2_LTTR_substrate"/>
    <property type="match status" value="1"/>
</dbReference>
<dbReference type="InterPro" id="IPR050950">
    <property type="entry name" value="HTH-type_LysR_regulators"/>
</dbReference>
<dbReference type="InterPro" id="IPR036390">
    <property type="entry name" value="WH_DNA-bd_sf"/>
</dbReference>
<proteinExistence type="inferred from homology"/>
<comment type="similarity">
    <text evidence="1">Belongs to the LysR transcriptional regulatory family.</text>
</comment>
<feature type="domain" description="HTH lysR-type" evidence="5">
    <location>
        <begin position="1"/>
        <end position="58"/>
    </location>
</feature>
<dbReference type="PRINTS" id="PR00039">
    <property type="entry name" value="HTHLYSR"/>
</dbReference>
<dbReference type="Proteomes" id="UP000034513">
    <property type="component" value="Unassembled WGS sequence"/>
</dbReference>
<dbReference type="Gene3D" id="1.10.10.10">
    <property type="entry name" value="Winged helix-like DNA-binding domain superfamily/Winged helix DNA-binding domain"/>
    <property type="match status" value="1"/>
</dbReference>
<dbReference type="PANTHER" id="PTHR30419:SF8">
    <property type="entry name" value="NITROGEN ASSIMILATION TRANSCRIPTIONAL ACTIVATOR-RELATED"/>
    <property type="match status" value="1"/>
</dbReference>
<keyword evidence="2" id="KW-0805">Transcription regulation</keyword>
<name>A0ABR5EDH9_LACLC</name>
<keyword evidence="3" id="KW-0238">DNA-binding</keyword>
<dbReference type="Pfam" id="PF03466">
    <property type="entry name" value="LysR_substrate"/>
    <property type="match status" value="1"/>
</dbReference>
<organism evidence="6 7">
    <name type="scientific">Lactococcus lactis subsp. cremoris</name>
    <name type="common">Streptococcus cremoris</name>
    <dbReference type="NCBI Taxonomy" id="1359"/>
    <lineage>
        <taxon>Bacteria</taxon>
        <taxon>Bacillati</taxon>
        <taxon>Bacillota</taxon>
        <taxon>Bacilli</taxon>
        <taxon>Lactobacillales</taxon>
        <taxon>Streptococcaceae</taxon>
        <taxon>Lactococcus</taxon>
    </lineage>
</organism>
<dbReference type="RefSeq" id="WP_046781564.1">
    <property type="nucleotide sequence ID" value="NZ_LAVW01000157.1"/>
</dbReference>
<dbReference type="PANTHER" id="PTHR30419">
    <property type="entry name" value="HTH-TYPE TRANSCRIPTIONAL REGULATOR YBHD"/>
    <property type="match status" value="1"/>
</dbReference>
<dbReference type="InterPro" id="IPR000847">
    <property type="entry name" value="LysR_HTH_N"/>
</dbReference>
<reference evidence="6 7" key="1">
    <citation type="submission" date="2015-04" db="EMBL/GenBank/DDBJ databases">
        <title>Evaluation of non-dairy Lactococcus lactis with potential dairy applications reveals extensive phenotype-genotype disparity.</title>
        <authorList>
            <person name="Cavanagh D."/>
            <person name="Casey A."/>
            <person name="Altermann E."/>
            <person name="Cotter P."/>
            <person name="Fitzgerald G.F."/>
            <person name="McAuliffe O."/>
        </authorList>
    </citation>
    <scope>NUCLEOTIDE SEQUENCE [LARGE SCALE GENOMIC DNA]</scope>
    <source>
        <strain evidence="6 7">DPC6856</strain>
    </source>
</reference>
<evidence type="ECO:0000259" key="5">
    <source>
        <dbReference type="PROSITE" id="PS50931"/>
    </source>
</evidence>
<evidence type="ECO:0000256" key="1">
    <source>
        <dbReference type="ARBA" id="ARBA00009437"/>
    </source>
</evidence>
<dbReference type="Gene3D" id="3.40.190.290">
    <property type="match status" value="1"/>
</dbReference>
<keyword evidence="7" id="KW-1185">Reference proteome</keyword>
<gene>
    <name evidence="6" type="ORF">VN93_2451</name>
</gene>
<comment type="caution">
    <text evidence="6">The sequence shown here is derived from an EMBL/GenBank/DDBJ whole genome shotgun (WGS) entry which is preliminary data.</text>
</comment>
<dbReference type="Pfam" id="PF00126">
    <property type="entry name" value="HTH_1"/>
    <property type="match status" value="1"/>
</dbReference>
<evidence type="ECO:0000256" key="2">
    <source>
        <dbReference type="ARBA" id="ARBA00023015"/>
    </source>
</evidence>
<dbReference type="InterPro" id="IPR005119">
    <property type="entry name" value="LysR_subst-bd"/>
</dbReference>
<protein>
    <submittedName>
        <fullName evidence="6">Aminoethylphosphonate catabolism associated LysR family transcriptional regulator</fullName>
    </submittedName>
</protein>
<accession>A0ABR5EDH9</accession>
<dbReference type="SUPFAM" id="SSF46785">
    <property type="entry name" value="Winged helix' DNA-binding domain"/>
    <property type="match status" value="1"/>
</dbReference>
<sequence length="306" mass="34882">MELRLLKYFWTVATAGTVSKAAEQLYITQPTLSRQIKELERELDTQLFMRDGKKLILTEDGQFLKIKAEEILQLTSKTVQVFEDRKNAELSGHLTIGALEGWTSSSIAKTLQTLTNKYPAITFTILSGNADDIKWKIDNGLVDVGFLLEPTSTEKYNVEKIGFPERWMMLTQSDSELAELDEVRPEVFKKQRILISERPEVRQYMADWADCQVSDLNIIGGFNLGFHLFEIARAGIGEAVVTEGALIRNYPDLKAIPLSPEVKTYSVLAWKKNIPLTPVTRAFIKQYLQENELKFTDQSVSKFFIF</sequence>
<dbReference type="InterPro" id="IPR036388">
    <property type="entry name" value="WH-like_DNA-bd_sf"/>
</dbReference>
<evidence type="ECO:0000313" key="6">
    <source>
        <dbReference type="EMBL" id="KKW70065.1"/>
    </source>
</evidence>
<evidence type="ECO:0000256" key="3">
    <source>
        <dbReference type="ARBA" id="ARBA00023125"/>
    </source>
</evidence>
<dbReference type="EMBL" id="LAVW01000157">
    <property type="protein sequence ID" value="KKW70065.1"/>
    <property type="molecule type" value="Genomic_DNA"/>
</dbReference>
<evidence type="ECO:0000313" key="7">
    <source>
        <dbReference type="Proteomes" id="UP000034513"/>
    </source>
</evidence>
<dbReference type="SUPFAM" id="SSF53850">
    <property type="entry name" value="Periplasmic binding protein-like II"/>
    <property type="match status" value="1"/>
</dbReference>
<dbReference type="PROSITE" id="PS50931">
    <property type="entry name" value="HTH_LYSR"/>
    <property type="match status" value="1"/>
</dbReference>
<evidence type="ECO:0000256" key="4">
    <source>
        <dbReference type="ARBA" id="ARBA00023163"/>
    </source>
</evidence>
<keyword evidence="4" id="KW-0804">Transcription</keyword>